<sequence length="91" mass="10584">MASADTLRKIRKDIESHVGERVRLRANRGRKKTFEKEGVLEQVYPNIFIVKVIESPEFVRRISYSYSDILTDTVELTILDDEEPNLKCNSL</sequence>
<dbReference type="RefSeq" id="WP_059031967.1">
    <property type="nucleotide sequence ID" value="NZ_BSDN01000003.1"/>
</dbReference>
<dbReference type="PANTHER" id="PTHR40026:SF1">
    <property type="entry name" value="PROTEIN VEG"/>
    <property type="match status" value="1"/>
</dbReference>
<protein>
    <submittedName>
        <fullName evidence="1">Uncharacterized protein Veg</fullName>
    </submittedName>
</protein>
<dbReference type="OrthoDB" id="5469at2"/>
<proteinExistence type="predicted"/>
<dbReference type="PANTHER" id="PTHR40026">
    <property type="entry name" value="PROTEIN VEG"/>
    <property type="match status" value="1"/>
</dbReference>
<evidence type="ECO:0000313" key="2">
    <source>
        <dbReference type="Proteomes" id="UP000062160"/>
    </source>
</evidence>
<keyword evidence="2" id="KW-1185">Reference proteome</keyword>
<dbReference type="Pfam" id="PF06257">
    <property type="entry name" value="VEG"/>
    <property type="match status" value="1"/>
</dbReference>
<dbReference type="GO" id="GO:0006355">
    <property type="term" value="P:regulation of DNA-templated transcription"/>
    <property type="evidence" value="ECO:0007669"/>
    <property type="project" value="InterPro"/>
</dbReference>
<reference evidence="1" key="1">
    <citation type="journal article" date="2016" name="Genome Announc.">
        <title>Draft Genome Sequence of the Syntrophic Lactate-Degrading Bacterium Tepidanaerobacter syntrophicus JLT.</title>
        <authorList>
            <person name="Matsuura N."/>
            <person name="Ohashi A."/>
            <person name="Tourlousse D.M."/>
            <person name="Sekiguchi Y."/>
        </authorList>
    </citation>
    <scope>NUCLEOTIDE SEQUENCE [LARGE SCALE GENOMIC DNA]</scope>
    <source>
        <strain evidence="1">JL</strain>
    </source>
</reference>
<dbReference type="AlphaFoldDB" id="A0A0U9HDB6"/>
<dbReference type="InterPro" id="IPR009366">
    <property type="entry name" value="Protein_Veg"/>
</dbReference>
<dbReference type="PIRSF" id="PIRSF037257">
    <property type="entry name" value="DUF1021"/>
    <property type="match status" value="1"/>
</dbReference>
<accession>A0A0U9HDB6</accession>
<name>A0A0U9HDB6_9FIRM</name>
<dbReference type="Proteomes" id="UP000062160">
    <property type="component" value="Unassembled WGS sequence"/>
</dbReference>
<dbReference type="EMBL" id="DF977000">
    <property type="protein sequence ID" value="GAQ24802.1"/>
    <property type="molecule type" value="Genomic_DNA"/>
</dbReference>
<dbReference type="Gene3D" id="2.30.30.100">
    <property type="match status" value="1"/>
</dbReference>
<organism evidence="1">
    <name type="scientific">Tepidanaerobacter syntrophicus</name>
    <dbReference type="NCBI Taxonomy" id="224999"/>
    <lineage>
        <taxon>Bacteria</taxon>
        <taxon>Bacillati</taxon>
        <taxon>Bacillota</taxon>
        <taxon>Clostridia</taxon>
        <taxon>Thermosediminibacterales</taxon>
        <taxon>Tepidanaerobacteraceae</taxon>
        <taxon>Tepidanaerobacter</taxon>
    </lineage>
</organism>
<gene>
    <name evidence="1" type="ORF">TSYNT_6182</name>
</gene>
<dbReference type="STRING" id="224999.GCA_001485475_00808"/>
<evidence type="ECO:0000313" key="1">
    <source>
        <dbReference type="EMBL" id="GAQ24802.1"/>
    </source>
</evidence>